<organism evidence="4 5">
    <name type="scientific">Rhodococcus parequi</name>
    <dbReference type="NCBI Taxonomy" id="3137122"/>
    <lineage>
        <taxon>Bacteria</taxon>
        <taxon>Bacillati</taxon>
        <taxon>Actinomycetota</taxon>
        <taxon>Actinomycetes</taxon>
        <taxon>Mycobacteriales</taxon>
        <taxon>Nocardiaceae</taxon>
        <taxon>Rhodococcus</taxon>
    </lineage>
</organism>
<evidence type="ECO:0000256" key="2">
    <source>
        <dbReference type="ARBA" id="ARBA00023163"/>
    </source>
</evidence>
<dbReference type="InterPro" id="IPR009057">
    <property type="entry name" value="Homeodomain-like_sf"/>
</dbReference>
<dbReference type="Proteomes" id="UP001629745">
    <property type="component" value="Unassembled WGS sequence"/>
</dbReference>
<keyword evidence="1" id="KW-0805">Transcription regulation</keyword>
<dbReference type="EMBL" id="JBDLNV010000001">
    <property type="protein sequence ID" value="MFM1722484.1"/>
    <property type="molecule type" value="Genomic_DNA"/>
</dbReference>
<accession>A0ABW9FAD4</accession>
<dbReference type="InterPro" id="IPR018060">
    <property type="entry name" value="HTH_AraC"/>
</dbReference>
<keyword evidence="2" id="KW-0804">Transcription</keyword>
<dbReference type="RefSeq" id="WP_420163037.1">
    <property type="nucleotide sequence ID" value="NZ_JBDLNV010000001.1"/>
</dbReference>
<dbReference type="Pfam" id="PF12833">
    <property type="entry name" value="HTH_18"/>
    <property type="match status" value="1"/>
</dbReference>
<feature type="domain" description="HTH araC/xylS-type" evidence="3">
    <location>
        <begin position="1"/>
        <end position="60"/>
    </location>
</feature>
<evidence type="ECO:0000256" key="1">
    <source>
        <dbReference type="ARBA" id="ARBA00023015"/>
    </source>
</evidence>
<dbReference type="SUPFAM" id="SSF46689">
    <property type="entry name" value="Homeodomain-like"/>
    <property type="match status" value="1"/>
</dbReference>
<proteinExistence type="predicted"/>
<reference evidence="4 5" key="1">
    <citation type="submission" date="2023-11" db="EMBL/GenBank/DDBJ databases">
        <authorList>
            <person name="Val-Calvo J."/>
            <person name="Scortti M."/>
            <person name="Vazquez-Boland J."/>
        </authorList>
    </citation>
    <scope>NUCLEOTIDE SEQUENCE [LARGE SCALE GENOMIC DNA]</scope>
    <source>
        <strain evidence="4 5">PAM 2766</strain>
    </source>
</reference>
<evidence type="ECO:0000259" key="3">
    <source>
        <dbReference type="PROSITE" id="PS01124"/>
    </source>
</evidence>
<protein>
    <submittedName>
        <fullName evidence="4">Helix-turn-helix domain-containing protein</fullName>
    </submittedName>
</protein>
<evidence type="ECO:0000313" key="5">
    <source>
        <dbReference type="Proteomes" id="UP001629745"/>
    </source>
</evidence>
<comment type="caution">
    <text evidence="4">The sequence shown here is derived from an EMBL/GenBank/DDBJ whole genome shotgun (WGS) entry which is preliminary data.</text>
</comment>
<gene>
    <name evidence="4" type="ORF">ABEU20_001039</name>
</gene>
<keyword evidence="5" id="KW-1185">Reference proteome</keyword>
<name>A0ABW9FAD4_9NOCA</name>
<evidence type="ECO:0000313" key="4">
    <source>
        <dbReference type="EMBL" id="MFM1722484.1"/>
    </source>
</evidence>
<dbReference type="Gene3D" id="1.10.10.60">
    <property type="entry name" value="Homeodomain-like"/>
    <property type="match status" value="1"/>
</dbReference>
<sequence length="72" mass="7890">MGIPFRRYALWIRLRTVGERVAFGDNLTQATVAAGFSDSSHLSRVFRTNFGLSPSALLGMTVRRDACPESAS</sequence>
<dbReference type="PROSITE" id="PS01124">
    <property type="entry name" value="HTH_ARAC_FAMILY_2"/>
    <property type="match status" value="1"/>
</dbReference>